<name>A0A2P8EFH3_9ACTN</name>
<dbReference type="InterPro" id="IPR025997">
    <property type="entry name" value="SBP_2_dom"/>
</dbReference>
<feature type="domain" description="Periplasmic binding protein" evidence="5">
    <location>
        <begin position="56"/>
        <end position="302"/>
    </location>
</feature>
<keyword evidence="3 4" id="KW-0732">Signal</keyword>
<dbReference type="CDD" id="cd01536">
    <property type="entry name" value="PBP1_ABC_sugar_binding-like"/>
    <property type="match status" value="1"/>
</dbReference>
<reference evidence="6 7" key="1">
    <citation type="submission" date="2018-03" db="EMBL/GenBank/DDBJ databases">
        <title>Genomic Encyclopedia of Archaeal and Bacterial Type Strains, Phase II (KMG-II): from individual species to whole genera.</title>
        <authorList>
            <person name="Goeker M."/>
        </authorList>
    </citation>
    <scope>NUCLEOTIDE SEQUENCE [LARGE SCALE GENOMIC DNA]</scope>
    <source>
        <strain evidence="6 7">DSM 45211</strain>
    </source>
</reference>
<dbReference type="InterPro" id="IPR028082">
    <property type="entry name" value="Peripla_BP_I"/>
</dbReference>
<protein>
    <submittedName>
        <fullName evidence="6">Monosaccharide ABC transporter substrate-binding protein (CUT2 family)</fullName>
    </submittedName>
</protein>
<dbReference type="Pfam" id="PF13407">
    <property type="entry name" value="Peripla_BP_4"/>
    <property type="match status" value="1"/>
</dbReference>
<proteinExistence type="inferred from homology"/>
<dbReference type="OrthoDB" id="9813037at2"/>
<dbReference type="PANTHER" id="PTHR46847">
    <property type="entry name" value="D-ALLOSE-BINDING PERIPLASMIC PROTEIN-RELATED"/>
    <property type="match status" value="1"/>
</dbReference>
<dbReference type="SUPFAM" id="SSF53822">
    <property type="entry name" value="Periplasmic binding protein-like I"/>
    <property type="match status" value="1"/>
</dbReference>
<dbReference type="GO" id="GO:0030313">
    <property type="term" value="C:cell envelope"/>
    <property type="evidence" value="ECO:0007669"/>
    <property type="project" value="UniProtKB-SubCell"/>
</dbReference>
<dbReference type="Proteomes" id="UP000243528">
    <property type="component" value="Unassembled WGS sequence"/>
</dbReference>
<dbReference type="Gene3D" id="3.40.50.2300">
    <property type="match status" value="2"/>
</dbReference>
<comment type="subcellular location">
    <subcellularLocation>
        <location evidence="1">Cell envelope</location>
    </subcellularLocation>
</comment>
<gene>
    <name evidence="6" type="ORF">CLV30_101197</name>
</gene>
<evidence type="ECO:0000313" key="7">
    <source>
        <dbReference type="Proteomes" id="UP000243528"/>
    </source>
</evidence>
<keyword evidence="7" id="KW-1185">Reference proteome</keyword>
<evidence type="ECO:0000256" key="1">
    <source>
        <dbReference type="ARBA" id="ARBA00004196"/>
    </source>
</evidence>
<feature type="chain" id="PRO_5015161315" evidence="4">
    <location>
        <begin position="25"/>
        <end position="331"/>
    </location>
</feature>
<comment type="similarity">
    <text evidence="2">Belongs to the bacterial solute-binding protein 2 family.</text>
</comment>
<feature type="signal peptide" evidence="4">
    <location>
        <begin position="1"/>
        <end position="24"/>
    </location>
</feature>
<evidence type="ECO:0000313" key="6">
    <source>
        <dbReference type="EMBL" id="PSL08227.1"/>
    </source>
</evidence>
<comment type="caution">
    <text evidence="6">The sequence shown here is derived from an EMBL/GenBank/DDBJ whole genome shotgun (WGS) entry which is preliminary data.</text>
</comment>
<evidence type="ECO:0000256" key="3">
    <source>
        <dbReference type="ARBA" id="ARBA00022729"/>
    </source>
</evidence>
<dbReference type="RefSeq" id="WP_106535311.1">
    <property type="nucleotide sequence ID" value="NZ_ML142897.1"/>
</dbReference>
<dbReference type="EMBL" id="PYGE01000001">
    <property type="protein sequence ID" value="PSL08227.1"/>
    <property type="molecule type" value="Genomic_DNA"/>
</dbReference>
<organism evidence="6 7">
    <name type="scientific">Haloactinopolyspora alba</name>
    <dbReference type="NCBI Taxonomy" id="648780"/>
    <lineage>
        <taxon>Bacteria</taxon>
        <taxon>Bacillati</taxon>
        <taxon>Actinomycetota</taxon>
        <taxon>Actinomycetes</taxon>
        <taxon>Jiangellales</taxon>
        <taxon>Jiangellaceae</taxon>
        <taxon>Haloactinopolyspora</taxon>
    </lineage>
</organism>
<dbReference type="PROSITE" id="PS51257">
    <property type="entry name" value="PROKAR_LIPOPROTEIN"/>
    <property type="match status" value="1"/>
</dbReference>
<evidence type="ECO:0000259" key="5">
    <source>
        <dbReference type="Pfam" id="PF13407"/>
    </source>
</evidence>
<accession>A0A2P8EFH3</accession>
<evidence type="ECO:0000256" key="4">
    <source>
        <dbReference type="SAM" id="SignalP"/>
    </source>
</evidence>
<dbReference type="GO" id="GO:0030246">
    <property type="term" value="F:carbohydrate binding"/>
    <property type="evidence" value="ECO:0007669"/>
    <property type="project" value="UniProtKB-ARBA"/>
</dbReference>
<evidence type="ECO:0000256" key="2">
    <source>
        <dbReference type="ARBA" id="ARBA00007639"/>
    </source>
</evidence>
<dbReference type="AlphaFoldDB" id="A0A2P8EFH3"/>
<sequence>MRHHNGVRAATLAGAAMMVLAACATEEPSASSQAGGDETSDSCRIAIDNGSGTGFPYPNAGAKGIIDRAEEIGCEVIAHLDGKSNVQTEAANVQNIISQQPDGVIIIPANAAEAGEFVDQMTEAGIKVVAYHSIIGADRGLKDVYPSLSALVIENETGVGEQVGKKMMEQIPEGGPIGLVLGAPGYAENQLRVEKFREVTEGTFEIVSEQPGAWTADGGRAACASMLSANPDLVGFYSISDDMGVGCQQAVEAAESDAIVWGVGGSKLGIKSIENGGMDGTVCYKPYDGGKIAMDELKKVLDDPDYGNGELVFYDTPVITAENVDECEPQW</sequence>
<dbReference type="PANTHER" id="PTHR46847:SF1">
    <property type="entry name" value="D-ALLOSE-BINDING PERIPLASMIC PROTEIN-RELATED"/>
    <property type="match status" value="1"/>
</dbReference>